<dbReference type="CDD" id="cd14978">
    <property type="entry name" value="7tmA_FMRFamide_R-like"/>
    <property type="match status" value="1"/>
</dbReference>
<keyword evidence="3 5" id="KW-1133">Transmembrane helix</keyword>
<evidence type="ECO:0000256" key="4">
    <source>
        <dbReference type="ARBA" id="ARBA00023136"/>
    </source>
</evidence>
<dbReference type="WBParaSite" id="DME_0000525801-mRNA-1">
    <property type="protein sequence ID" value="DME_0000525801-mRNA-1"/>
    <property type="gene ID" value="DME_0000525801"/>
</dbReference>
<dbReference type="GO" id="GO:0008528">
    <property type="term" value="F:G protein-coupled peptide receptor activity"/>
    <property type="evidence" value="ECO:0007669"/>
    <property type="project" value="InterPro"/>
</dbReference>
<dbReference type="InterPro" id="IPR019427">
    <property type="entry name" value="7TM_GPCR_serpentine_rcpt_Srw"/>
</dbReference>
<keyword evidence="4 5" id="KW-0472">Membrane</keyword>
<dbReference type="AlphaFoldDB" id="A0A158Q4N3"/>
<accession>A0A158Q4N3</accession>
<evidence type="ECO:0000256" key="3">
    <source>
        <dbReference type="ARBA" id="ARBA00022989"/>
    </source>
</evidence>
<evidence type="ECO:0000313" key="8">
    <source>
        <dbReference type="Proteomes" id="UP000038040"/>
    </source>
</evidence>
<dbReference type="Proteomes" id="UP000038040">
    <property type="component" value="Unplaced"/>
</dbReference>
<evidence type="ECO:0000313" key="9">
    <source>
        <dbReference type="Proteomes" id="UP000274756"/>
    </source>
</evidence>
<dbReference type="Proteomes" id="UP000274756">
    <property type="component" value="Unassembled WGS sequence"/>
</dbReference>
<dbReference type="PROSITE" id="PS50262">
    <property type="entry name" value="G_PROTEIN_RECEP_F1_2"/>
    <property type="match status" value="1"/>
</dbReference>
<sequence>MNCPEDPKLFDDNDTTIIFVLTGLTKFRSLYGLFHPYISFCLCIFGFIANSIHIWVLTRPRMIVSSVHTVLICIALADIGTMSSYTLYLLRYEFNRIPDNGYPYIWVMFLMAHVVVSIALHAISLYLVVLMAFIRVRSIQARSTAACIFFFIFVLCIPTFLAHEIHEQSDNNSLDWKNKLSRTDRPETAKKYIIGFSGMVLQNNCALLKINLWLTGIVLKVVPCVLLSGLTILLLLKLQQNKRKRARLLGMKNEKGKENGPTDRTTYMLLLMVSVFLATELPQGVIAILNAIFTSQFHLFIYLTLADVLDLLSLINCYVGFTVYFCTCSKYRNTLYSLLPSKWYKIHLSHNFLINQAFNKFCLRE</sequence>
<protein>
    <submittedName>
        <fullName evidence="10">G_PROTEIN_RECEP_F1_2 domain-containing protein</fullName>
    </submittedName>
</protein>
<comment type="subcellular location">
    <subcellularLocation>
        <location evidence="1">Membrane</location>
    </subcellularLocation>
</comment>
<feature type="transmembrane region" description="Helical" evidence="5">
    <location>
        <begin position="212"/>
        <end position="236"/>
    </location>
</feature>
<dbReference type="PANTHER" id="PTHR46273:SF6">
    <property type="entry name" value="G-PROTEIN COUPLED RECEPTORS FAMILY 1 PROFILE DOMAIN-CONTAINING PROTEIN"/>
    <property type="match status" value="1"/>
</dbReference>
<feature type="transmembrane region" description="Helical" evidence="5">
    <location>
        <begin position="102"/>
        <end position="133"/>
    </location>
</feature>
<keyword evidence="9" id="KW-1185">Reference proteome</keyword>
<dbReference type="InterPro" id="IPR053219">
    <property type="entry name" value="GPCR_Dmsr-1"/>
</dbReference>
<evidence type="ECO:0000313" key="10">
    <source>
        <dbReference type="WBParaSite" id="DME_0000525801-mRNA-1"/>
    </source>
</evidence>
<evidence type="ECO:0000256" key="1">
    <source>
        <dbReference type="ARBA" id="ARBA00004370"/>
    </source>
</evidence>
<dbReference type="OrthoDB" id="5864054at2759"/>
<feature type="transmembrane region" description="Helical" evidence="5">
    <location>
        <begin position="299"/>
        <end position="326"/>
    </location>
</feature>
<organism evidence="8 10">
    <name type="scientific">Dracunculus medinensis</name>
    <name type="common">Guinea worm</name>
    <dbReference type="NCBI Taxonomy" id="318479"/>
    <lineage>
        <taxon>Eukaryota</taxon>
        <taxon>Metazoa</taxon>
        <taxon>Ecdysozoa</taxon>
        <taxon>Nematoda</taxon>
        <taxon>Chromadorea</taxon>
        <taxon>Rhabditida</taxon>
        <taxon>Spirurina</taxon>
        <taxon>Dracunculoidea</taxon>
        <taxon>Dracunculidae</taxon>
        <taxon>Dracunculus</taxon>
    </lineage>
</organism>
<feature type="transmembrane region" description="Helical" evidence="5">
    <location>
        <begin position="145"/>
        <end position="163"/>
    </location>
</feature>
<dbReference type="PANTHER" id="PTHR46273">
    <property type="entry name" value="MYOSUPPRESSIN RECEPTOR 1, ISOFORM B-RELATED"/>
    <property type="match status" value="1"/>
</dbReference>
<feature type="transmembrane region" description="Helical" evidence="5">
    <location>
        <begin position="69"/>
        <end position="90"/>
    </location>
</feature>
<keyword evidence="2 5" id="KW-0812">Transmembrane</keyword>
<reference evidence="10" key="1">
    <citation type="submission" date="2016-04" db="UniProtKB">
        <authorList>
            <consortium name="WormBaseParasite"/>
        </authorList>
    </citation>
    <scope>IDENTIFICATION</scope>
</reference>
<name>A0A158Q4N3_DRAME</name>
<proteinExistence type="predicted"/>
<dbReference type="STRING" id="318479.A0A158Q4N3"/>
<feature type="transmembrane region" description="Helical" evidence="5">
    <location>
        <begin position="267"/>
        <end position="293"/>
    </location>
</feature>
<feature type="domain" description="G-protein coupled receptors family 1 profile" evidence="6">
    <location>
        <begin position="49"/>
        <end position="324"/>
    </location>
</feature>
<reference evidence="7 9" key="2">
    <citation type="submission" date="2018-11" db="EMBL/GenBank/DDBJ databases">
        <authorList>
            <consortium name="Pathogen Informatics"/>
        </authorList>
    </citation>
    <scope>NUCLEOTIDE SEQUENCE [LARGE SCALE GENOMIC DNA]</scope>
</reference>
<dbReference type="SUPFAM" id="SSF81321">
    <property type="entry name" value="Family A G protein-coupled receptor-like"/>
    <property type="match status" value="1"/>
</dbReference>
<dbReference type="GO" id="GO:0005886">
    <property type="term" value="C:plasma membrane"/>
    <property type="evidence" value="ECO:0007669"/>
    <property type="project" value="TreeGrafter"/>
</dbReference>
<evidence type="ECO:0000259" key="6">
    <source>
        <dbReference type="PROSITE" id="PS50262"/>
    </source>
</evidence>
<dbReference type="InterPro" id="IPR017452">
    <property type="entry name" value="GPCR_Rhodpsn_7TM"/>
</dbReference>
<evidence type="ECO:0000256" key="5">
    <source>
        <dbReference type="SAM" id="Phobius"/>
    </source>
</evidence>
<feature type="transmembrane region" description="Helical" evidence="5">
    <location>
        <begin position="37"/>
        <end position="57"/>
    </location>
</feature>
<dbReference type="Gene3D" id="1.20.1070.10">
    <property type="entry name" value="Rhodopsin 7-helix transmembrane proteins"/>
    <property type="match status" value="1"/>
</dbReference>
<dbReference type="Pfam" id="PF10324">
    <property type="entry name" value="7TM_GPCR_Srw"/>
    <property type="match status" value="1"/>
</dbReference>
<gene>
    <name evidence="7" type="ORF">DME_LOCUS9057</name>
</gene>
<evidence type="ECO:0000256" key="2">
    <source>
        <dbReference type="ARBA" id="ARBA00022692"/>
    </source>
</evidence>
<dbReference type="EMBL" id="UYYG01001176">
    <property type="protein sequence ID" value="VDN59084.1"/>
    <property type="molecule type" value="Genomic_DNA"/>
</dbReference>
<evidence type="ECO:0000313" key="7">
    <source>
        <dbReference type="EMBL" id="VDN59084.1"/>
    </source>
</evidence>